<reference evidence="2 3" key="1">
    <citation type="journal article" date="2019" name="Int. J. Syst. Evol. Microbiol.">
        <title>The Global Catalogue of Microorganisms (GCM) 10K type strain sequencing project: providing services to taxonomists for standard genome sequencing and annotation.</title>
        <authorList>
            <consortium name="The Broad Institute Genomics Platform"/>
            <consortium name="The Broad Institute Genome Sequencing Center for Infectious Disease"/>
            <person name="Wu L."/>
            <person name="Ma J."/>
        </authorList>
    </citation>
    <scope>NUCLEOTIDE SEQUENCE [LARGE SCALE GENOMIC DNA]</scope>
    <source>
        <strain evidence="2 3">JCM 16328</strain>
    </source>
</reference>
<accession>A0AAV3T6R7</accession>
<comment type="caution">
    <text evidence="2">The sequence shown here is derived from an EMBL/GenBank/DDBJ whole genome shotgun (WGS) entry which is preliminary data.</text>
</comment>
<dbReference type="Proteomes" id="UP001500420">
    <property type="component" value="Unassembled WGS sequence"/>
</dbReference>
<organism evidence="2 3">
    <name type="scientific">Natronoarchaeum mannanilyticum</name>
    <dbReference type="NCBI Taxonomy" id="926360"/>
    <lineage>
        <taxon>Archaea</taxon>
        <taxon>Methanobacteriati</taxon>
        <taxon>Methanobacteriota</taxon>
        <taxon>Stenosarchaea group</taxon>
        <taxon>Halobacteria</taxon>
        <taxon>Halobacteriales</taxon>
        <taxon>Natronoarchaeaceae</taxon>
    </lineage>
</organism>
<proteinExistence type="predicted"/>
<dbReference type="AlphaFoldDB" id="A0AAV3T6R7"/>
<sequence>MTDLQWTVRREGDVTLVEAVLSRDPTPVSEDPALRVTVESRLRPVWPPRRDGVPTAGWSDGRFETAVPAGEHVAVGFASPADPADPPVEIVDRDRGEVSSADGATPSDVLRALGDPSPPRDAVPETGSGGSDRAEEATDP</sequence>
<dbReference type="EMBL" id="BAAADV010000001">
    <property type="protein sequence ID" value="GAA0667849.1"/>
    <property type="molecule type" value="Genomic_DNA"/>
</dbReference>
<evidence type="ECO:0000313" key="3">
    <source>
        <dbReference type="Proteomes" id="UP001500420"/>
    </source>
</evidence>
<keyword evidence="3" id="KW-1185">Reference proteome</keyword>
<feature type="region of interest" description="Disordered" evidence="1">
    <location>
        <begin position="76"/>
        <end position="140"/>
    </location>
</feature>
<protein>
    <submittedName>
        <fullName evidence="2">Uncharacterized protein</fullName>
    </submittedName>
</protein>
<name>A0AAV3T6R7_9EURY</name>
<dbReference type="RefSeq" id="WP_343772998.1">
    <property type="nucleotide sequence ID" value="NZ_BAAADV010000001.1"/>
</dbReference>
<dbReference type="InterPro" id="IPR057179">
    <property type="entry name" value="DUF7857"/>
</dbReference>
<evidence type="ECO:0000313" key="2">
    <source>
        <dbReference type="EMBL" id="GAA0667849.1"/>
    </source>
</evidence>
<gene>
    <name evidence="2" type="ORF">GCM10009020_11900</name>
</gene>
<dbReference type="Pfam" id="PF25256">
    <property type="entry name" value="DUF7857"/>
    <property type="match status" value="1"/>
</dbReference>
<evidence type="ECO:0000256" key="1">
    <source>
        <dbReference type="SAM" id="MobiDB-lite"/>
    </source>
</evidence>